<dbReference type="AlphaFoldDB" id="A0AAN7AHE1"/>
<feature type="compositionally biased region" description="Polar residues" evidence="1">
    <location>
        <begin position="331"/>
        <end position="340"/>
    </location>
</feature>
<comment type="caution">
    <text evidence="2">The sequence shown here is derived from an EMBL/GenBank/DDBJ whole genome shotgun (WGS) entry which is preliminary data.</text>
</comment>
<sequence>MPRRPPTSVERLDACPQETEDWVSGVAQEDNRPSRVIRVRDSPLQPSGLQATVVRNDDDDAVFTWTPSNSPPYPNDADSEQECRPCPLPFPISPPGVSEVIRAVTLPFRGGSSSPSPSSPPTEEKPERLRNAKEKEKGGARQKKVVEKGEQAQNEQTSTGTVNMTSGEMMSQLFPGFSHSCSGAVSDFTGGSQSTVSSGDSIRHMGLASRSPRYQHHTRHEPQRLRALRGALMPLQTGTARSTTSSGDSMNCVAGSPRMGYQQPGLSPLLRRLPTIRRPTLRRMTFDEANFLVVDELAAEQAALRYSLDPLERWSRKRSDSMLYLEPPSMSDHQPPQSDPQDGMDVTNHDSVDNPASDSKYQHF</sequence>
<organism evidence="2 3">
    <name type="scientific">Podospora australis</name>
    <dbReference type="NCBI Taxonomy" id="1536484"/>
    <lineage>
        <taxon>Eukaryota</taxon>
        <taxon>Fungi</taxon>
        <taxon>Dikarya</taxon>
        <taxon>Ascomycota</taxon>
        <taxon>Pezizomycotina</taxon>
        <taxon>Sordariomycetes</taxon>
        <taxon>Sordariomycetidae</taxon>
        <taxon>Sordariales</taxon>
        <taxon>Podosporaceae</taxon>
        <taxon>Podospora</taxon>
    </lineage>
</organism>
<evidence type="ECO:0000313" key="3">
    <source>
        <dbReference type="Proteomes" id="UP001302126"/>
    </source>
</evidence>
<protein>
    <submittedName>
        <fullName evidence="2">Uncharacterized protein</fullName>
    </submittedName>
</protein>
<feature type="compositionally biased region" description="Basic and acidic residues" evidence="1">
    <location>
        <begin position="122"/>
        <end position="150"/>
    </location>
</feature>
<accession>A0AAN7AHE1</accession>
<feature type="compositionally biased region" description="Basic and acidic residues" evidence="1">
    <location>
        <begin position="29"/>
        <end position="41"/>
    </location>
</feature>
<evidence type="ECO:0000313" key="2">
    <source>
        <dbReference type="EMBL" id="KAK4188706.1"/>
    </source>
</evidence>
<evidence type="ECO:0000256" key="1">
    <source>
        <dbReference type="SAM" id="MobiDB-lite"/>
    </source>
</evidence>
<dbReference type="Proteomes" id="UP001302126">
    <property type="component" value="Unassembled WGS sequence"/>
</dbReference>
<keyword evidence="3" id="KW-1185">Reference proteome</keyword>
<dbReference type="EMBL" id="MU864384">
    <property type="protein sequence ID" value="KAK4188706.1"/>
    <property type="molecule type" value="Genomic_DNA"/>
</dbReference>
<reference evidence="2" key="1">
    <citation type="journal article" date="2023" name="Mol. Phylogenet. Evol.">
        <title>Genome-scale phylogeny and comparative genomics of the fungal order Sordariales.</title>
        <authorList>
            <person name="Hensen N."/>
            <person name="Bonometti L."/>
            <person name="Westerberg I."/>
            <person name="Brannstrom I.O."/>
            <person name="Guillou S."/>
            <person name="Cros-Aarteil S."/>
            <person name="Calhoun S."/>
            <person name="Haridas S."/>
            <person name="Kuo A."/>
            <person name="Mondo S."/>
            <person name="Pangilinan J."/>
            <person name="Riley R."/>
            <person name="LaButti K."/>
            <person name="Andreopoulos B."/>
            <person name="Lipzen A."/>
            <person name="Chen C."/>
            <person name="Yan M."/>
            <person name="Daum C."/>
            <person name="Ng V."/>
            <person name="Clum A."/>
            <person name="Steindorff A."/>
            <person name="Ohm R.A."/>
            <person name="Martin F."/>
            <person name="Silar P."/>
            <person name="Natvig D.O."/>
            <person name="Lalanne C."/>
            <person name="Gautier V."/>
            <person name="Ament-Velasquez S.L."/>
            <person name="Kruys A."/>
            <person name="Hutchinson M.I."/>
            <person name="Powell A.J."/>
            <person name="Barry K."/>
            <person name="Miller A.N."/>
            <person name="Grigoriev I.V."/>
            <person name="Debuchy R."/>
            <person name="Gladieux P."/>
            <person name="Hiltunen Thoren M."/>
            <person name="Johannesson H."/>
        </authorList>
    </citation>
    <scope>NUCLEOTIDE SEQUENCE</scope>
    <source>
        <strain evidence="2">PSN309</strain>
    </source>
</reference>
<reference evidence="2" key="2">
    <citation type="submission" date="2023-05" db="EMBL/GenBank/DDBJ databases">
        <authorList>
            <consortium name="Lawrence Berkeley National Laboratory"/>
            <person name="Steindorff A."/>
            <person name="Hensen N."/>
            <person name="Bonometti L."/>
            <person name="Westerberg I."/>
            <person name="Brannstrom I.O."/>
            <person name="Guillou S."/>
            <person name="Cros-Aarteil S."/>
            <person name="Calhoun S."/>
            <person name="Haridas S."/>
            <person name="Kuo A."/>
            <person name="Mondo S."/>
            <person name="Pangilinan J."/>
            <person name="Riley R."/>
            <person name="Labutti K."/>
            <person name="Andreopoulos B."/>
            <person name="Lipzen A."/>
            <person name="Chen C."/>
            <person name="Yanf M."/>
            <person name="Daum C."/>
            <person name="Ng V."/>
            <person name="Clum A."/>
            <person name="Ohm R."/>
            <person name="Martin F."/>
            <person name="Silar P."/>
            <person name="Natvig D."/>
            <person name="Lalanne C."/>
            <person name="Gautier V."/>
            <person name="Ament-Velasquez S.L."/>
            <person name="Kruys A."/>
            <person name="Hutchinson M.I."/>
            <person name="Powell A.J."/>
            <person name="Barry K."/>
            <person name="Miller A.N."/>
            <person name="Grigoriev I.V."/>
            <person name="Debuchy R."/>
            <person name="Gladieux P."/>
            <person name="Thoren M.H."/>
            <person name="Johannesson H."/>
        </authorList>
    </citation>
    <scope>NUCLEOTIDE SEQUENCE</scope>
    <source>
        <strain evidence="2">PSN309</strain>
    </source>
</reference>
<name>A0AAN7AHE1_9PEZI</name>
<proteinExistence type="predicted"/>
<feature type="region of interest" description="Disordered" evidence="1">
    <location>
        <begin position="61"/>
        <end position="92"/>
    </location>
</feature>
<feature type="compositionally biased region" description="Polar residues" evidence="1">
    <location>
        <begin position="151"/>
        <end position="163"/>
    </location>
</feature>
<feature type="region of interest" description="Disordered" evidence="1">
    <location>
        <begin position="322"/>
        <end position="364"/>
    </location>
</feature>
<feature type="compositionally biased region" description="Polar residues" evidence="1">
    <location>
        <begin position="354"/>
        <end position="364"/>
    </location>
</feature>
<feature type="region of interest" description="Disordered" evidence="1">
    <location>
        <begin position="107"/>
        <end position="163"/>
    </location>
</feature>
<gene>
    <name evidence="2" type="ORF">QBC35DRAFT_450908</name>
</gene>
<feature type="region of interest" description="Disordered" evidence="1">
    <location>
        <begin position="1"/>
        <end position="49"/>
    </location>
</feature>